<sequence>MMDEIFKNATINIADASVNVEESEEAMSMGRICETDSRASYTGQLESRGWVLQECLLALPLYTTTHLSFITKARPDSDGFSESPKYKARTRRLIFVKRALKKWSSLSLFWIPHVHWYSKRKPMVESDRLPAISGLSRLIGKSFKLSYIARIRLDYVCPSLLWSALKLVKRSSAYLALSWSRASLLPPIMHQNVDINASPGSEYTPELATYRVYLNSDNVYGMPDLKSPSYLQLCSKL</sequence>
<proteinExistence type="predicted"/>
<gene>
    <name evidence="1" type="ORF">CC78DRAFT_580974</name>
</gene>
<reference evidence="2" key="1">
    <citation type="journal article" date="2020" name="Stud. Mycol.">
        <title>101 Dothideomycetes genomes: A test case for predicting lifestyles and emergence of pathogens.</title>
        <authorList>
            <person name="Haridas S."/>
            <person name="Albert R."/>
            <person name="Binder M."/>
            <person name="Bloem J."/>
            <person name="LaButti K."/>
            <person name="Salamov A."/>
            <person name="Andreopoulos B."/>
            <person name="Baker S."/>
            <person name="Barry K."/>
            <person name="Bills G."/>
            <person name="Bluhm B."/>
            <person name="Cannon C."/>
            <person name="Castanera R."/>
            <person name="Culley D."/>
            <person name="Daum C."/>
            <person name="Ezra D."/>
            <person name="Gonzalez J."/>
            <person name="Henrissat B."/>
            <person name="Kuo A."/>
            <person name="Liang C."/>
            <person name="Lipzen A."/>
            <person name="Lutzoni F."/>
            <person name="Magnuson J."/>
            <person name="Mondo S."/>
            <person name="Nolan M."/>
            <person name="Ohm R."/>
            <person name="Pangilinan J."/>
            <person name="Park H.-J."/>
            <person name="Ramirez L."/>
            <person name="Alfaro M."/>
            <person name="Sun H."/>
            <person name="Tritt A."/>
            <person name="Yoshinaga Y."/>
            <person name="Zwiers L.-H."/>
            <person name="Turgeon B."/>
            <person name="Goodwin S."/>
            <person name="Spatafora J."/>
            <person name="Crous P."/>
            <person name="Grigoriev I."/>
        </authorList>
    </citation>
    <scope>NUCLEOTIDE SEQUENCE [LARGE SCALE GENOMIC DNA]</scope>
    <source>
        <strain evidence="2">CBS 304.66</strain>
    </source>
</reference>
<organism evidence="1 2">
    <name type="scientific">Lojkania enalia</name>
    <dbReference type="NCBI Taxonomy" id="147567"/>
    <lineage>
        <taxon>Eukaryota</taxon>
        <taxon>Fungi</taxon>
        <taxon>Dikarya</taxon>
        <taxon>Ascomycota</taxon>
        <taxon>Pezizomycotina</taxon>
        <taxon>Dothideomycetes</taxon>
        <taxon>Pleosporomycetidae</taxon>
        <taxon>Pleosporales</taxon>
        <taxon>Pleosporales incertae sedis</taxon>
        <taxon>Lojkania</taxon>
    </lineage>
</organism>
<dbReference type="PANTHER" id="PTHR33112:SF16">
    <property type="entry name" value="HETEROKARYON INCOMPATIBILITY DOMAIN-CONTAINING PROTEIN"/>
    <property type="match status" value="1"/>
</dbReference>
<accession>A0A9P4K861</accession>
<dbReference type="EMBL" id="ML986621">
    <property type="protein sequence ID" value="KAF2263858.1"/>
    <property type="molecule type" value="Genomic_DNA"/>
</dbReference>
<comment type="caution">
    <text evidence="1">The sequence shown here is derived from an EMBL/GenBank/DDBJ whole genome shotgun (WGS) entry which is preliminary data.</text>
</comment>
<keyword evidence="2" id="KW-1185">Reference proteome</keyword>
<dbReference type="OrthoDB" id="5362512at2759"/>
<name>A0A9P4K861_9PLEO</name>
<evidence type="ECO:0000313" key="1">
    <source>
        <dbReference type="EMBL" id="KAF2263858.1"/>
    </source>
</evidence>
<evidence type="ECO:0000313" key="2">
    <source>
        <dbReference type="Proteomes" id="UP000800093"/>
    </source>
</evidence>
<protein>
    <submittedName>
        <fullName evidence="1">Uncharacterized protein</fullName>
    </submittedName>
</protein>
<dbReference type="AlphaFoldDB" id="A0A9P4K861"/>
<dbReference type="Proteomes" id="UP000800093">
    <property type="component" value="Unassembled WGS sequence"/>
</dbReference>
<dbReference type="PANTHER" id="PTHR33112">
    <property type="entry name" value="DOMAIN PROTEIN, PUTATIVE-RELATED"/>
    <property type="match status" value="1"/>
</dbReference>